<feature type="compositionally biased region" description="Basic residues" evidence="1">
    <location>
        <begin position="1001"/>
        <end position="1013"/>
    </location>
</feature>
<feature type="compositionally biased region" description="Acidic residues" evidence="1">
    <location>
        <begin position="735"/>
        <end position="744"/>
    </location>
</feature>
<dbReference type="EMBL" id="VHII01000006">
    <property type="protein sequence ID" value="KAF1388750.1"/>
    <property type="molecule type" value="Genomic_DNA"/>
</dbReference>
<feature type="region of interest" description="Disordered" evidence="1">
    <location>
        <begin position="316"/>
        <end position="431"/>
    </location>
</feature>
<feature type="compositionally biased region" description="Polar residues" evidence="1">
    <location>
        <begin position="1114"/>
        <end position="1123"/>
    </location>
</feature>
<feature type="compositionally biased region" description="Basic and acidic residues" evidence="1">
    <location>
        <begin position="340"/>
        <end position="360"/>
    </location>
</feature>
<feature type="compositionally biased region" description="Acidic residues" evidence="1">
    <location>
        <begin position="1760"/>
        <end position="1773"/>
    </location>
</feature>
<reference evidence="2 3" key="1">
    <citation type="submission" date="2019-06" db="EMBL/GenBank/DDBJ databases">
        <title>A chromosome-scale genome assembly of the European perch, Perca fluviatilis.</title>
        <authorList>
            <person name="Roques C."/>
            <person name="Zahm M."/>
            <person name="Cabau C."/>
            <person name="Klopp C."/>
            <person name="Bouchez O."/>
            <person name="Donnadieu C."/>
            <person name="Kuhl H."/>
            <person name="Gislard M."/>
            <person name="Guendouz S."/>
            <person name="Journot L."/>
            <person name="Haffray P."/>
            <person name="Bestin A."/>
            <person name="Morvezen R."/>
            <person name="Feron R."/>
            <person name="Wen M."/>
            <person name="Jouanno E."/>
            <person name="Herpin A."/>
            <person name="Schartl M."/>
            <person name="Postlethwait J."/>
            <person name="Schaerlinger B."/>
            <person name="Chardard D."/>
            <person name="Lecocq T."/>
            <person name="Poncet C."/>
            <person name="Jaffrelo L."/>
            <person name="Lampietro C."/>
            <person name="Guiguen Y."/>
        </authorList>
    </citation>
    <scope>NUCLEOTIDE SEQUENCE [LARGE SCALE GENOMIC DNA]</scope>
    <source>
        <tissue evidence="2">Blood</tissue>
    </source>
</reference>
<feature type="compositionally biased region" description="Basic and acidic residues" evidence="1">
    <location>
        <begin position="819"/>
        <end position="840"/>
    </location>
</feature>
<dbReference type="Proteomes" id="UP000465112">
    <property type="component" value="Chromosome 6"/>
</dbReference>
<feature type="compositionally biased region" description="Acidic residues" evidence="1">
    <location>
        <begin position="1789"/>
        <end position="1801"/>
    </location>
</feature>
<feature type="compositionally biased region" description="Basic and acidic residues" evidence="1">
    <location>
        <begin position="970"/>
        <end position="980"/>
    </location>
</feature>
<dbReference type="PANTHER" id="PTHR22442:SF3">
    <property type="entry name" value="SOLUBLE LAMIN-ASSOCIATED PROTEIN OF 75 KDA"/>
    <property type="match status" value="1"/>
</dbReference>
<feature type="compositionally biased region" description="Acidic residues" evidence="1">
    <location>
        <begin position="574"/>
        <end position="598"/>
    </location>
</feature>
<comment type="caution">
    <text evidence="2">The sequence shown here is derived from an EMBL/GenBank/DDBJ whole genome shotgun (WGS) entry which is preliminary data.</text>
</comment>
<evidence type="ECO:0008006" key="4">
    <source>
        <dbReference type="Google" id="ProtNLM"/>
    </source>
</evidence>
<feature type="region of interest" description="Disordered" evidence="1">
    <location>
        <begin position="469"/>
        <end position="758"/>
    </location>
</feature>
<protein>
    <recommendedName>
        <fullName evidence="4">N-acetyltransferase domain-containing protein</fullName>
    </recommendedName>
</protein>
<feature type="compositionally biased region" description="Basic and acidic residues" evidence="1">
    <location>
        <begin position="1713"/>
        <end position="1729"/>
    </location>
</feature>
<feature type="compositionally biased region" description="Acidic residues" evidence="1">
    <location>
        <begin position="1400"/>
        <end position="1417"/>
    </location>
</feature>
<feature type="compositionally biased region" description="Basic residues" evidence="1">
    <location>
        <begin position="560"/>
        <end position="569"/>
    </location>
</feature>
<keyword evidence="3" id="KW-1185">Reference proteome</keyword>
<feature type="compositionally biased region" description="Acidic residues" evidence="1">
    <location>
        <begin position="1834"/>
        <end position="1843"/>
    </location>
</feature>
<feature type="compositionally biased region" description="Basic and acidic residues" evidence="1">
    <location>
        <begin position="1603"/>
        <end position="1616"/>
    </location>
</feature>
<evidence type="ECO:0000313" key="3">
    <source>
        <dbReference type="Proteomes" id="UP000465112"/>
    </source>
</evidence>
<feature type="compositionally biased region" description="Basic and acidic residues" evidence="1">
    <location>
        <begin position="650"/>
        <end position="663"/>
    </location>
</feature>
<feature type="region of interest" description="Disordered" evidence="1">
    <location>
        <begin position="779"/>
        <end position="2007"/>
    </location>
</feature>
<proteinExistence type="predicted"/>
<feature type="compositionally biased region" description="Basic and acidic residues" evidence="1">
    <location>
        <begin position="1163"/>
        <end position="1175"/>
    </location>
</feature>
<feature type="compositionally biased region" description="Acidic residues" evidence="1">
    <location>
        <begin position="1139"/>
        <end position="1162"/>
    </location>
</feature>
<feature type="compositionally biased region" description="Basic and acidic residues" evidence="1">
    <location>
        <begin position="1299"/>
        <end position="1329"/>
    </location>
</feature>
<feature type="compositionally biased region" description="Acidic residues" evidence="1">
    <location>
        <begin position="1653"/>
        <end position="1665"/>
    </location>
</feature>
<feature type="compositionally biased region" description="Acidic residues" evidence="1">
    <location>
        <begin position="1077"/>
        <end position="1091"/>
    </location>
</feature>
<gene>
    <name evidence="2" type="ORF">PFLUV_G00065880</name>
</gene>
<feature type="compositionally biased region" description="Acidic residues" evidence="1">
    <location>
        <begin position="1509"/>
        <end position="1531"/>
    </location>
</feature>
<feature type="compositionally biased region" description="Basic and acidic residues" evidence="1">
    <location>
        <begin position="1491"/>
        <end position="1508"/>
    </location>
</feature>
<feature type="compositionally biased region" description="Basic and acidic residues" evidence="1">
    <location>
        <begin position="628"/>
        <end position="637"/>
    </location>
</feature>
<feature type="compositionally biased region" description="Acidic residues" evidence="1">
    <location>
        <begin position="1684"/>
        <end position="1699"/>
    </location>
</feature>
<feature type="compositionally biased region" description="Basic and acidic residues" evidence="1">
    <location>
        <begin position="674"/>
        <end position="690"/>
    </location>
</feature>
<feature type="compositionally biased region" description="Basic and acidic residues" evidence="1">
    <location>
        <begin position="1226"/>
        <end position="1247"/>
    </location>
</feature>
<organism evidence="2 3">
    <name type="scientific">Perca fluviatilis</name>
    <name type="common">European perch</name>
    <dbReference type="NCBI Taxonomy" id="8168"/>
    <lineage>
        <taxon>Eukaryota</taxon>
        <taxon>Metazoa</taxon>
        <taxon>Chordata</taxon>
        <taxon>Craniata</taxon>
        <taxon>Vertebrata</taxon>
        <taxon>Euteleostomi</taxon>
        <taxon>Actinopterygii</taxon>
        <taxon>Neopterygii</taxon>
        <taxon>Teleostei</taxon>
        <taxon>Neoteleostei</taxon>
        <taxon>Acanthomorphata</taxon>
        <taxon>Eupercaria</taxon>
        <taxon>Perciformes</taxon>
        <taxon>Percoidei</taxon>
        <taxon>Percidae</taxon>
        <taxon>Percinae</taxon>
        <taxon>Perca</taxon>
    </lineage>
</organism>
<feature type="compositionally biased region" description="Low complexity" evidence="1">
    <location>
        <begin position="411"/>
        <end position="424"/>
    </location>
</feature>
<feature type="compositionally biased region" description="Acidic residues" evidence="1">
    <location>
        <begin position="928"/>
        <end position="939"/>
    </location>
</feature>
<dbReference type="PANTHER" id="PTHR22442">
    <property type="match status" value="1"/>
</dbReference>
<feature type="compositionally biased region" description="Low complexity" evidence="1">
    <location>
        <begin position="1814"/>
        <end position="1833"/>
    </location>
</feature>
<feature type="compositionally biased region" description="Acidic residues" evidence="1">
    <location>
        <begin position="1743"/>
        <end position="1754"/>
    </location>
</feature>
<feature type="compositionally biased region" description="Polar residues" evidence="1">
    <location>
        <begin position="1378"/>
        <end position="1399"/>
    </location>
</feature>
<feature type="compositionally biased region" description="Acidic residues" evidence="1">
    <location>
        <begin position="1882"/>
        <end position="1892"/>
    </location>
</feature>
<feature type="compositionally biased region" description="Basic and acidic residues" evidence="1">
    <location>
        <begin position="530"/>
        <end position="540"/>
    </location>
</feature>
<sequence>MKFPVDLLADVSHTELERLAHTYMNNLLYSNPDAPEHLTLPDSTQVTINICSVGFVPLYGSSDKQKVLALFSPTEPLTAVALYLLDQWWPVDDILKTADPARDGAVEVETVGERIVLYILNRVVYRAREMSSEELPFLCHGEKDHAKILWSNGEAVGFYSVKPSGSFSNSFATRSYQLPVMDSIFVRRCQRGKGFGLQMLEDFVLSFKEDCLGLRYPLTKSMYKVCEKYLRQFPGDTDLLWEVESVGGPNQRTNMASKIQAMDHSAVSRSLSFTEESLVITEMTEKDVVITTQIKEAESIECTVEIVEEVTVLSTTKAGSEAEVPLTARGRSSGSKRRKTAEEKVIRIEDIEAETPREEQENVSESMQTKAVSVAPEEQGQDVVDTAATKSEQPDAVLKPQDPETADVTSAATTEEAPAEADAPQDLNNTARDSQITVENVASELEEECPEEDTAVPAVSKEVLELHTEAETLDKVGEETQITDEKWEERVPQHEVSLSPRETSENGEAGITGGTTVQRKTPRRRYTRHSKPEEGVKEETAAQDGGISLRRRTVMNTPTPKRKYTRRCQKVCEDSEEEVEEVAEENDVSAEGVEELAETGEGVKEDAVELEELREEKQQLEDEQQLTNEEKTEKQPEAEGTALTEEEEGEHVTHGSEREKEADLGAGASTGGEQAHEQEEVADRPEKEISTEELSAVEEETIPKAEEAAGDVIASTEGNGEESKDETEPVSVMEAAEEGEAAEEPQEKESGSETSKLQKATVILVDIKTSCHYLSVKKADETSADAQSAAAEKQQEEEDGGKQEDITDLCVEVSAEAQTAEKEKLQEDNSEKEKESVEEKSEAEEALVPETRDNTGEGVSEEAARGTDEVEAVAITPEEKQSANGEPEDADQSPPAAEVDETDKAMSLEEEEAPVVETRALRQRGEGVEPEIDAEEGEAVAERGRDAAEDPSEGVSRDADREEEALGEECGERKAAKGGEEGELAPTTVTRSLRSGGKTSKAPKSRSRRSKKQPAKEEEEEGQRQLQNQKEGPKESAEEAEEEEKTGLGSVEDPPTEGEEAVTAETGEPSEGTLPVAEEEAAEDSVQEGDTDTSLPKASVDSAVLPPSGEEGQQAAQLSVSHTDVQEEAAAAEEALPAEAEEEQREEAAIAEEDVPEGTENSELEKATGEEDKVEAVPTADPGEGRANEEEAEGVKDEEQEATVPETRARRKQAGQATPRSRLTRSRQENAEVGKDAASESQKEEPTVRVLRRGRKLIPVTQRRTTKRTHPDEEEGGDESAAGEAREAEEEEEQQQIVDQEKEKRLDERDATERVETMDAEMSQDKEETVAEEAVLQQDASEQGQGHGTGTVADVDTDVGQPADEGKSSDVQEEVVPTQETMEGEQSTSAVMGSPQETLETAEDDEAKGVSEEEEAPVTERGKTTNIQEEEAAGEKSTEADEPVVGTRVLRKGRRSAAATPQRKPKRVRTQPQTKEEQEEVAAPAEETQAEEAKADEKEDNSDEKTEERDGDEAAPEQEEEAIEPEVEMEKEDTVAKEEDRSAVSEPCEDRQGETSAGERAEETPNTDEGKVTDQEEAESVETTVLRSGKKTGRATTRSKTTKRPEEEAAGEKSTADGEPAVETRVLRKGKRSAAATPRGKSKRVRTQPQTKEEEEAAPAEETQAEEAKADEKEDNSDEKTEERDGDEAAAEQEDEEAGQEPLEEKGEEAEEEGKSMEMDKDKEVREEESAVGDAEQMKEVLPEEEDKSAEAVEESSPAEVEETTSAEEEETTVTEGSPEVGGDSGVAGEEDLSVAAEEEAPAVTTRALRSKTKTSAATPSRRSRRGAVQTQQQEEEDPEEEEVHQSTGDSPRRSVRKKPRVDYRENDDEGERGETEATADQQEEDEEEDREDEKAKRSAEQPAEKLDNLSLVLDTDEEGETAGLSPEDQEEEQNMSEEEAEPVVIGKRVLRGRSVPSVIITPQAKSTRRSARVQKAEEEEEKSPRSAQKRRAEGTPARRSQRYSRV</sequence>
<accession>A0A6A5F5W0</accession>
<feature type="compositionally biased region" description="Basic residues" evidence="1">
    <location>
        <begin position="520"/>
        <end position="529"/>
    </location>
</feature>
<evidence type="ECO:0000313" key="2">
    <source>
        <dbReference type="EMBL" id="KAF1388750.1"/>
    </source>
</evidence>
<dbReference type="InterPro" id="IPR029625">
    <property type="entry name" value="FAM169"/>
</dbReference>
<feature type="compositionally biased region" description="Basic and acidic residues" evidence="1">
    <location>
        <begin position="469"/>
        <end position="493"/>
    </location>
</feature>
<feature type="compositionally biased region" description="Acidic residues" evidence="1">
    <location>
        <begin position="1928"/>
        <end position="1942"/>
    </location>
</feature>
<name>A0A6A5F5W0_PERFL</name>
<evidence type="ECO:0000256" key="1">
    <source>
        <dbReference type="SAM" id="MobiDB-lite"/>
    </source>
</evidence>
<feature type="compositionally biased region" description="Basic and acidic residues" evidence="1">
    <location>
        <begin position="1893"/>
        <end position="1908"/>
    </location>
</feature>
<feature type="compositionally biased region" description="Basic and acidic residues" evidence="1">
    <location>
        <begin position="1532"/>
        <end position="1574"/>
    </location>
</feature>
<feature type="compositionally biased region" description="Basic and acidic residues" evidence="1">
    <location>
        <begin position="1666"/>
        <end position="1683"/>
    </location>
</feature>
<feature type="compositionally biased region" description="Basic and acidic residues" evidence="1">
    <location>
        <begin position="1183"/>
        <end position="1197"/>
    </location>
</feature>